<keyword evidence="1" id="KW-0808">Transferase</keyword>
<dbReference type="InterPro" id="IPR029044">
    <property type="entry name" value="Nucleotide-diphossugar_trans"/>
</dbReference>
<dbReference type="EMBL" id="CP002304">
    <property type="protein sequence ID" value="ADQ13540.1"/>
    <property type="molecule type" value="Genomic_DNA"/>
</dbReference>
<reference evidence="4 5" key="1">
    <citation type="submission" date="2010-11" db="EMBL/GenBank/DDBJ databases">
        <title>Complete sequence of Halanaerobium sp. sapolanicus.</title>
        <authorList>
            <consortium name="US DOE Joint Genome Institute"/>
            <person name="Lucas S."/>
            <person name="Copeland A."/>
            <person name="Lapidus A."/>
            <person name="Cheng J.-F."/>
            <person name="Bruce D."/>
            <person name="Goodwin L."/>
            <person name="Pitluck S."/>
            <person name="Davenport K."/>
            <person name="Detter J.C."/>
            <person name="Han C."/>
            <person name="Tapia R."/>
            <person name="Land M."/>
            <person name="Hauser L."/>
            <person name="Jeffries C."/>
            <person name="Kyrpides N."/>
            <person name="Ivanova N."/>
            <person name="Mikhailova N."/>
            <person name="Begemann M.B."/>
            <person name="Mormile M.R."/>
            <person name="Wall J.D."/>
            <person name="Elias D.A."/>
            <person name="Woyke T."/>
        </authorList>
    </citation>
    <scope>NUCLEOTIDE SEQUENCE [LARGE SCALE GENOMIC DNA]</scope>
    <source>
        <strain evidence="5">sapolanicus</strain>
    </source>
</reference>
<dbReference type="PANTHER" id="PTHR43584">
    <property type="entry name" value="NUCLEOTIDYL TRANSFERASE"/>
    <property type="match status" value="1"/>
</dbReference>
<organism evidence="4 5">
    <name type="scientific">Halanaerobium hydrogeniformans</name>
    <name type="common">Halanaerobium sp. (strain sapolanicus)</name>
    <dbReference type="NCBI Taxonomy" id="656519"/>
    <lineage>
        <taxon>Bacteria</taxon>
        <taxon>Bacillati</taxon>
        <taxon>Bacillota</taxon>
        <taxon>Clostridia</taxon>
        <taxon>Halanaerobiales</taxon>
        <taxon>Halanaerobiaceae</taxon>
        <taxon>Halanaerobium</taxon>
    </lineage>
</organism>
<dbReference type="InterPro" id="IPR050065">
    <property type="entry name" value="GlmU-like"/>
</dbReference>
<dbReference type="KEGG" id="has:Halsa_0040"/>
<reference evidence="4 5" key="2">
    <citation type="journal article" date="2011" name="J. Bacteriol.">
        <title>Complete Genome Sequence of the Haloalkaliphilic, Hydrogen Producing Halanaerobium hydrogenoformans.</title>
        <authorList>
            <person name="Brown S.D."/>
            <person name="Begemann M.B."/>
            <person name="Mormile M.R."/>
            <person name="Wall J.D."/>
            <person name="Han C.S."/>
            <person name="Goodwin L.A."/>
            <person name="Pitluck S."/>
            <person name="Land M.L."/>
            <person name="Hauser L.J."/>
            <person name="Elias D.A."/>
        </authorList>
    </citation>
    <scope>NUCLEOTIDE SEQUENCE [LARGE SCALE GENOMIC DNA]</scope>
    <source>
        <strain evidence="5">sapolanicus</strain>
    </source>
</reference>
<feature type="domain" description="Nucleotidyl transferase" evidence="3">
    <location>
        <begin position="3"/>
        <end position="138"/>
    </location>
</feature>
<dbReference type="Proteomes" id="UP000007434">
    <property type="component" value="Chromosome"/>
</dbReference>
<dbReference type="Gene3D" id="3.90.550.10">
    <property type="entry name" value="Spore Coat Polysaccharide Biosynthesis Protein SpsA, Chain A"/>
    <property type="match status" value="1"/>
</dbReference>
<evidence type="ECO:0000313" key="4">
    <source>
        <dbReference type="EMBL" id="ADQ13540.1"/>
    </source>
</evidence>
<gene>
    <name evidence="4" type="ordered locus">Halsa_0040</name>
</gene>
<keyword evidence="5" id="KW-1185">Reference proteome</keyword>
<protein>
    <recommendedName>
        <fullName evidence="3">Nucleotidyl transferase domain-containing protein</fullName>
    </recommendedName>
</protein>
<proteinExistence type="predicted"/>
<dbReference type="RefSeq" id="WP_013404646.1">
    <property type="nucleotide sequence ID" value="NC_014654.1"/>
</dbReference>
<sequence length="241" mass="28118">MQALILNSGLGRRMGELTDKKPKCMVEINNNQTILSRQLDILRDNYITDIVITTGPYESEIKKLIKKNYENLNIQLINNNKYDKTNYIYSMYLAKEIISERADVLLLHGDLVFNDKILKKINSAVFDNFVLINKNKKNPSKDFKAIIEDYNVKKIDVNLEGNNAFSLQPFYKFKYNDFKVWLNEIGNFIMNGENKVYAEKALNQVLNKKIELKYVDIGSLLCMEVDNKEDLKRVQEILNKD</sequence>
<evidence type="ECO:0000313" key="5">
    <source>
        <dbReference type="Proteomes" id="UP000007434"/>
    </source>
</evidence>
<dbReference type="HOGENOM" id="CLU_029499_5_0_9"/>
<dbReference type="GO" id="GO:0016779">
    <property type="term" value="F:nucleotidyltransferase activity"/>
    <property type="evidence" value="ECO:0007669"/>
    <property type="project" value="UniProtKB-KW"/>
</dbReference>
<name>E4RNK5_HALHG</name>
<dbReference type="PANTHER" id="PTHR43584:SF8">
    <property type="entry name" value="N-ACETYLMURAMATE ALPHA-1-PHOSPHATE URIDYLYLTRANSFERASE"/>
    <property type="match status" value="1"/>
</dbReference>
<dbReference type="STRING" id="656519.Halsa_0040"/>
<dbReference type="AlphaFoldDB" id="E4RNK5"/>
<dbReference type="eggNOG" id="COG1213">
    <property type="taxonomic scope" value="Bacteria"/>
</dbReference>
<dbReference type="SUPFAM" id="SSF53448">
    <property type="entry name" value="Nucleotide-diphospho-sugar transferases"/>
    <property type="match status" value="1"/>
</dbReference>
<evidence type="ECO:0000256" key="1">
    <source>
        <dbReference type="ARBA" id="ARBA00022679"/>
    </source>
</evidence>
<evidence type="ECO:0000259" key="3">
    <source>
        <dbReference type="Pfam" id="PF00483"/>
    </source>
</evidence>
<evidence type="ECO:0000256" key="2">
    <source>
        <dbReference type="ARBA" id="ARBA00022695"/>
    </source>
</evidence>
<keyword evidence="2" id="KW-0548">Nucleotidyltransferase</keyword>
<dbReference type="OrthoDB" id="9813612at2"/>
<dbReference type="InterPro" id="IPR005835">
    <property type="entry name" value="NTP_transferase_dom"/>
</dbReference>
<dbReference type="Pfam" id="PF00483">
    <property type="entry name" value="NTP_transferase"/>
    <property type="match status" value="1"/>
</dbReference>
<accession>E4RNK5</accession>